<accession>A0A553NE25</accession>
<organism evidence="8 9">
    <name type="scientific">Tigriopus californicus</name>
    <name type="common">Marine copepod</name>
    <dbReference type="NCBI Taxonomy" id="6832"/>
    <lineage>
        <taxon>Eukaryota</taxon>
        <taxon>Metazoa</taxon>
        <taxon>Ecdysozoa</taxon>
        <taxon>Arthropoda</taxon>
        <taxon>Crustacea</taxon>
        <taxon>Multicrustacea</taxon>
        <taxon>Hexanauplia</taxon>
        <taxon>Copepoda</taxon>
        <taxon>Harpacticoida</taxon>
        <taxon>Harpacticidae</taxon>
        <taxon>Tigriopus</taxon>
    </lineage>
</organism>
<dbReference type="OMA" id="YRNFMYR"/>
<dbReference type="AlphaFoldDB" id="A0A553NE25"/>
<dbReference type="PANTHER" id="PTHR12841">
    <property type="entry name" value="PROTEIN UNC-50 HOMOLOG"/>
    <property type="match status" value="1"/>
</dbReference>
<dbReference type="Pfam" id="PF05216">
    <property type="entry name" value="UNC-50"/>
    <property type="match status" value="1"/>
</dbReference>
<feature type="transmembrane region" description="Helical" evidence="7">
    <location>
        <begin position="212"/>
        <end position="237"/>
    </location>
</feature>
<evidence type="ECO:0000256" key="7">
    <source>
        <dbReference type="SAM" id="Phobius"/>
    </source>
</evidence>
<proteinExistence type="inferred from homology"/>
<keyword evidence="9" id="KW-1185">Reference proteome</keyword>
<gene>
    <name evidence="8" type="ORF">TCAL_00435</name>
</gene>
<evidence type="ECO:0008006" key="10">
    <source>
        <dbReference type="Google" id="ProtNLM"/>
    </source>
</evidence>
<evidence type="ECO:0000256" key="6">
    <source>
        <dbReference type="SAM" id="MobiDB-lite"/>
    </source>
</evidence>
<reference evidence="8 9" key="1">
    <citation type="journal article" date="2018" name="Nat. Ecol. Evol.">
        <title>Genomic signatures of mitonuclear coevolution across populations of Tigriopus californicus.</title>
        <authorList>
            <person name="Barreto F.S."/>
            <person name="Watson E.T."/>
            <person name="Lima T.G."/>
            <person name="Willett C.S."/>
            <person name="Edmands S."/>
            <person name="Li W."/>
            <person name="Burton R.S."/>
        </authorList>
    </citation>
    <scope>NUCLEOTIDE SEQUENCE [LARGE SCALE GENOMIC DNA]</scope>
    <source>
        <strain evidence="8 9">San Diego</strain>
    </source>
</reference>
<feature type="transmembrane region" description="Helical" evidence="7">
    <location>
        <begin position="181"/>
        <end position="206"/>
    </location>
</feature>
<protein>
    <recommendedName>
        <fullName evidence="10">Protein unc-50 homolog</fullName>
    </recommendedName>
</protein>
<comment type="subcellular location">
    <subcellularLocation>
        <location evidence="1">Membrane</location>
        <topology evidence="1">Multi-pass membrane protein</topology>
    </subcellularLocation>
</comment>
<dbReference type="GO" id="GO:0000139">
    <property type="term" value="C:Golgi membrane"/>
    <property type="evidence" value="ECO:0007669"/>
    <property type="project" value="TreeGrafter"/>
</dbReference>
<dbReference type="PANTHER" id="PTHR12841:SF6">
    <property type="entry name" value="PROTEIN UNC-50 HOMOLOG"/>
    <property type="match status" value="1"/>
</dbReference>
<feature type="transmembrane region" description="Helical" evidence="7">
    <location>
        <begin position="137"/>
        <end position="160"/>
    </location>
</feature>
<name>A0A553NE25_TIGCA</name>
<dbReference type="OrthoDB" id="10027013at2759"/>
<feature type="region of interest" description="Disordered" evidence="6">
    <location>
        <begin position="1"/>
        <end position="41"/>
    </location>
</feature>
<evidence type="ECO:0000256" key="3">
    <source>
        <dbReference type="ARBA" id="ARBA00022692"/>
    </source>
</evidence>
<feature type="transmembrane region" description="Helical" evidence="7">
    <location>
        <begin position="249"/>
        <end position="270"/>
    </location>
</feature>
<sequence>MQYDRVPLSPVGSPASLSSPSPRLAPPSRFSGGDSSGGLPSPATAKSCMSAAAKRYKYLRRLFHFRQMDFEFAFWQMVYLMSAPQHVYRNFQYRKQTKLQFARDDPAFLVLLAGWLVVSSAGFALVLNIGLGEFVKFLLYVIFVDCIGVGLVVATLLWLLSNKYLLKPAYRELDVEWGFAFDVHLNAFFPLLVILHFIQLFFYHLIIGRDLWVATCFGNTLWLIALGYYVYITFLGYNSLNILQRTQVFLYPMVPLVLFYGMTLLTNWNLSQSLMFFYHYRVL</sequence>
<keyword evidence="5 7" id="KW-0472">Membrane</keyword>
<evidence type="ECO:0000256" key="1">
    <source>
        <dbReference type="ARBA" id="ARBA00004141"/>
    </source>
</evidence>
<comment type="similarity">
    <text evidence="2">Belongs to the unc-50 family.</text>
</comment>
<dbReference type="InterPro" id="IPR007881">
    <property type="entry name" value="UNC-50"/>
</dbReference>
<dbReference type="Proteomes" id="UP000318571">
    <property type="component" value="Chromosome 10"/>
</dbReference>
<evidence type="ECO:0000313" key="9">
    <source>
        <dbReference type="Proteomes" id="UP000318571"/>
    </source>
</evidence>
<evidence type="ECO:0000256" key="5">
    <source>
        <dbReference type="ARBA" id="ARBA00023136"/>
    </source>
</evidence>
<comment type="caution">
    <text evidence="8">The sequence shown here is derived from an EMBL/GenBank/DDBJ whole genome shotgun (WGS) entry which is preliminary data.</text>
</comment>
<evidence type="ECO:0000256" key="2">
    <source>
        <dbReference type="ARBA" id="ARBA00006293"/>
    </source>
</evidence>
<keyword evidence="4 7" id="KW-1133">Transmembrane helix</keyword>
<dbReference type="EMBL" id="VCGU01000458">
    <property type="protein sequence ID" value="TRY63609.1"/>
    <property type="molecule type" value="Genomic_DNA"/>
</dbReference>
<keyword evidence="3 7" id="KW-0812">Transmembrane</keyword>
<evidence type="ECO:0000256" key="4">
    <source>
        <dbReference type="ARBA" id="ARBA00022989"/>
    </source>
</evidence>
<feature type="transmembrane region" description="Helical" evidence="7">
    <location>
        <begin position="108"/>
        <end position="131"/>
    </location>
</feature>
<evidence type="ECO:0000313" key="8">
    <source>
        <dbReference type="EMBL" id="TRY63609.1"/>
    </source>
</evidence>
<dbReference type="STRING" id="6832.A0A553NE25"/>